<sequence>FTCNEGPGRKIGPIPLKVVRLIACCKNGEILAQGTEGKLFLYDPKTNGVKDILIDEVRANSYKGCSYTESLVSIEGMKQVGQKG</sequence>
<protein>
    <submittedName>
        <fullName evidence="1">Uncharacterized protein</fullName>
    </submittedName>
</protein>
<dbReference type="Proteomes" id="UP001642360">
    <property type="component" value="Unassembled WGS sequence"/>
</dbReference>
<organism evidence="1 2">
    <name type="scientific">Ilex paraguariensis</name>
    <name type="common">yerba mate</name>
    <dbReference type="NCBI Taxonomy" id="185542"/>
    <lineage>
        <taxon>Eukaryota</taxon>
        <taxon>Viridiplantae</taxon>
        <taxon>Streptophyta</taxon>
        <taxon>Embryophyta</taxon>
        <taxon>Tracheophyta</taxon>
        <taxon>Spermatophyta</taxon>
        <taxon>Magnoliopsida</taxon>
        <taxon>eudicotyledons</taxon>
        <taxon>Gunneridae</taxon>
        <taxon>Pentapetalae</taxon>
        <taxon>asterids</taxon>
        <taxon>campanulids</taxon>
        <taxon>Aquifoliales</taxon>
        <taxon>Aquifoliaceae</taxon>
        <taxon>Ilex</taxon>
    </lineage>
</organism>
<reference evidence="1 2" key="1">
    <citation type="submission" date="2024-02" db="EMBL/GenBank/DDBJ databases">
        <authorList>
            <person name="Vignale AGUSTIN F."/>
            <person name="Sosa J E."/>
            <person name="Modenutti C."/>
        </authorList>
    </citation>
    <scope>NUCLEOTIDE SEQUENCE [LARGE SCALE GENOMIC DNA]</scope>
</reference>
<proteinExistence type="predicted"/>
<evidence type="ECO:0000313" key="1">
    <source>
        <dbReference type="EMBL" id="CAK9159780.1"/>
    </source>
</evidence>
<accession>A0ABC8SVD0</accession>
<comment type="caution">
    <text evidence="1">The sequence shown here is derived from an EMBL/GenBank/DDBJ whole genome shotgun (WGS) entry which is preliminary data.</text>
</comment>
<keyword evidence="2" id="KW-1185">Reference proteome</keyword>
<dbReference type="AlphaFoldDB" id="A0ABC8SVD0"/>
<dbReference type="EMBL" id="CAUOFW020003401">
    <property type="protein sequence ID" value="CAK9159780.1"/>
    <property type="molecule type" value="Genomic_DNA"/>
</dbReference>
<gene>
    <name evidence="1" type="ORF">ILEXP_LOCUS28487</name>
</gene>
<feature type="non-terminal residue" evidence="1">
    <location>
        <position position="1"/>
    </location>
</feature>
<evidence type="ECO:0000313" key="2">
    <source>
        <dbReference type="Proteomes" id="UP001642360"/>
    </source>
</evidence>
<name>A0ABC8SVD0_9AQUA</name>